<evidence type="ECO:0000313" key="4">
    <source>
        <dbReference type="Proteomes" id="UP001370348"/>
    </source>
</evidence>
<gene>
    <name evidence="3" type="ORF">LZC94_24455</name>
</gene>
<reference evidence="3 4" key="1">
    <citation type="submission" date="2021-12" db="EMBL/GenBank/DDBJ databases">
        <title>Discovery of the Pendulisporaceae a myxobacterial family with distinct sporulation behavior and unique specialized metabolism.</title>
        <authorList>
            <person name="Garcia R."/>
            <person name="Popoff A."/>
            <person name="Bader C.D."/>
            <person name="Loehr J."/>
            <person name="Walesch S."/>
            <person name="Walt C."/>
            <person name="Boldt J."/>
            <person name="Bunk B."/>
            <person name="Haeckl F.J.F.P.J."/>
            <person name="Gunesch A.P."/>
            <person name="Birkelbach J."/>
            <person name="Nuebel U."/>
            <person name="Pietschmann T."/>
            <person name="Bach T."/>
            <person name="Mueller R."/>
        </authorList>
    </citation>
    <scope>NUCLEOTIDE SEQUENCE [LARGE SCALE GENOMIC DNA]</scope>
    <source>
        <strain evidence="3 4">MSr11954</strain>
    </source>
</reference>
<dbReference type="EMBL" id="CP089984">
    <property type="protein sequence ID" value="WXB11025.1"/>
    <property type="molecule type" value="Genomic_DNA"/>
</dbReference>
<protein>
    <submittedName>
        <fullName evidence="3">Uncharacterized protein</fullName>
    </submittedName>
</protein>
<evidence type="ECO:0000256" key="1">
    <source>
        <dbReference type="SAM" id="MobiDB-lite"/>
    </source>
</evidence>
<name>A0ABZ2LPA5_9BACT</name>
<accession>A0ABZ2LPA5</accession>
<evidence type="ECO:0000256" key="2">
    <source>
        <dbReference type="SAM" id="SignalP"/>
    </source>
</evidence>
<dbReference type="Proteomes" id="UP001370348">
    <property type="component" value="Chromosome"/>
</dbReference>
<sequence length="995" mass="106364">MHAFAIGLLVLAAGFGAMACLNARSRTEGDGGSAAPILQIQRGGPDDLLDDPPAAPTPPTKPATQLKTCAARDGAAGKAEWERARKQRPFHVQAIGLSAPLADGCRTLIVFEPPPGTTVDRLIALAPAVLRTYWVLQHPVGFDGWVRDIVFTIPPLGEDAGAELIASLHLELFGTTYGADILDTSKRVIRRPIEYDLKIGPSELAQWLLDENPTVSAIAGGSLADVATLLGGRQSGVFVTGDSALVIWALPRNHQKIAKAEAREFAVASDLIVGALSSGSSLLIVARGRQMSFDELAPLRFETLAMLASTSSAELAQSYERMNIFAGRFDLHRDWAPILLSPELVDTEYGSLLNVTDQILKSWSNAGQTHYIRFDYPVPHKWPFQTAVPKQLRASTLTYNWNTKSAGAAVALAEDGREVFWLRRTGALNVTYLPEQENATKRTDDVDPANASAVSLAELAYDGFAASHDPYLTRVVQYNALYQIFRHFRAPAGATETQATHPLAAIATRLQPAAAALLTKLTDAPPPVLEAAVTKAIHDLASDLQRHHLANASPRLRAFVAAFPSLEQKVLGRLKAHLGVSLRAKYMNELKSVQDAVTSLSDHDRESLTFALASGRPPLRGSARVAALHGDILEQREVIQGLIDVSEVMRSYQSAFTPTPDAWVHTPSVVVSWNEGGMTGSSGGHNLDSALARIGKSANLAPAGRDGLIKVNRLALAGVRLDASGIATGPTIAPRPLTTALGIVQAKGAVLPASKQHALGWRPLTADVGRTKPAGHIGIARQTGGYRVAIGGAGDNYETSTMSDVVELIERHPVSEGRAVQLELDGFTPDEARGFVKSVELRSRAKISGVLEADKELAGLRLDFSKATVFEPRVSELRGGVARIGMAVEVPVRGQPSVWMRIKLFVRGLTPEALARVVEDVKAAVLRVVQRAAGGQAAASDVATDLRTELGVLLGGDGKVEIRIRKEATDIIILQAPKRAPRTPGSNGRSDRVPA</sequence>
<keyword evidence="2" id="KW-0732">Signal</keyword>
<keyword evidence="4" id="KW-1185">Reference proteome</keyword>
<feature type="region of interest" description="Disordered" evidence="1">
    <location>
        <begin position="27"/>
        <end position="64"/>
    </location>
</feature>
<organism evidence="3 4">
    <name type="scientific">Pendulispora albinea</name>
    <dbReference type="NCBI Taxonomy" id="2741071"/>
    <lineage>
        <taxon>Bacteria</taxon>
        <taxon>Pseudomonadati</taxon>
        <taxon>Myxococcota</taxon>
        <taxon>Myxococcia</taxon>
        <taxon>Myxococcales</taxon>
        <taxon>Sorangiineae</taxon>
        <taxon>Pendulisporaceae</taxon>
        <taxon>Pendulispora</taxon>
    </lineage>
</organism>
<evidence type="ECO:0000313" key="3">
    <source>
        <dbReference type="EMBL" id="WXB11025.1"/>
    </source>
</evidence>
<proteinExistence type="predicted"/>
<feature type="signal peptide" evidence="2">
    <location>
        <begin position="1"/>
        <end position="19"/>
    </location>
</feature>
<dbReference type="RefSeq" id="WP_394820640.1">
    <property type="nucleotide sequence ID" value="NZ_CP089984.1"/>
</dbReference>
<feature type="chain" id="PRO_5045428051" evidence="2">
    <location>
        <begin position="20"/>
        <end position="995"/>
    </location>
</feature>